<dbReference type="InterPro" id="IPR020846">
    <property type="entry name" value="MFS_dom"/>
</dbReference>
<feature type="transmembrane region" description="Helical" evidence="5">
    <location>
        <begin position="117"/>
        <end position="141"/>
    </location>
</feature>
<evidence type="ECO:0000313" key="9">
    <source>
        <dbReference type="Proteomes" id="UP000308092"/>
    </source>
</evidence>
<dbReference type="RefSeq" id="XP_033427140.1">
    <property type="nucleotide sequence ID" value="XM_033571108.1"/>
</dbReference>
<dbReference type="GeneID" id="54329182"/>
<dbReference type="OrthoDB" id="446368at2759"/>
<feature type="domain" description="Major facilitator superfamily (MFS) profile" evidence="6">
    <location>
        <begin position="1"/>
        <end position="426"/>
    </location>
</feature>
<gene>
    <name evidence="7" type="ORF">ATNIH1004_006480</name>
    <name evidence="8" type="ORF">EYZ11_000251</name>
</gene>
<reference evidence="8 9" key="1">
    <citation type="submission" date="2019-03" db="EMBL/GenBank/DDBJ databases">
        <title>The genome sequence of a newly discovered highly antifungal drug resistant Aspergillus species, Aspergillus tanneri NIH 1004.</title>
        <authorList>
            <person name="Mounaud S."/>
            <person name="Singh I."/>
            <person name="Joardar V."/>
            <person name="Pakala S."/>
            <person name="Pakala S."/>
            <person name="Venepally P."/>
            <person name="Hoover J."/>
            <person name="Nierman W."/>
            <person name="Chung J."/>
            <person name="Losada L."/>
        </authorList>
    </citation>
    <scope>NUCLEOTIDE SEQUENCE [LARGE SCALE GENOMIC DNA]</scope>
    <source>
        <strain evidence="8 9">NIH1004</strain>
    </source>
</reference>
<evidence type="ECO:0000256" key="2">
    <source>
        <dbReference type="ARBA" id="ARBA00022692"/>
    </source>
</evidence>
<evidence type="ECO:0000256" key="3">
    <source>
        <dbReference type="ARBA" id="ARBA00022989"/>
    </source>
</evidence>
<dbReference type="InterPro" id="IPR011701">
    <property type="entry name" value="MFS"/>
</dbReference>
<feature type="transmembrane region" description="Helical" evidence="5">
    <location>
        <begin position="394"/>
        <end position="419"/>
    </location>
</feature>
<name>A0A4S3JY07_9EURO</name>
<keyword evidence="3 5" id="KW-1133">Transmembrane helix</keyword>
<evidence type="ECO:0000256" key="1">
    <source>
        <dbReference type="ARBA" id="ARBA00004141"/>
    </source>
</evidence>
<dbReference type="GO" id="GO:0022857">
    <property type="term" value="F:transmembrane transporter activity"/>
    <property type="evidence" value="ECO:0007669"/>
    <property type="project" value="InterPro"/>
</dbReference>
<evidence type="ECO:0000256" key="5">
    <source>
        <dbReference type="SAM" id="Phobius"/>
    </source>
</evidence>
<feature type="transmembrane region" description="Helical" evidence="5">
    <location>
        <begin position="265"/>
        <end position="283"/>
    </location>
</feature>
<dbReference type="CDD" id="cd17323">
    <property type="entry name" value="MFS_Tpo1_MDR_like"/>
    <property type="match status" value="1"/>
</dbReference>
<feature type="transmembrane region" description="Helical" evidence="5">
    <location>
        <begin position="153"/>
        <end position="178"/>
    </location>
</feature>
<dbReference type="GO" id="GO:0005886">
    <property type="term" value="C:plasma membrane"/>
    <property type="evidence" value="ECO:0007669"/>
    <property type="project" value="TreeGrafter"/>
</dbReference>
<feature type="transmembrane region" description="Helical" evidence="5">
    <location>
        <begin position="304"/>
        <end position="323"/>
    </location>
</feature>
<evidence type="ECO:0000313" key="10">
    <source>
        <dbReference type="Proteomes" id="UP000324241"/>
    </source>
</evidence>
<reference evidence="7 10" key="2">
    <citation type="submission" date="2019-08" db="EMBL/GenBank/DDBJ databases">
        <title>The genome sequence of a newly discovered highly antifungal drug resistant Aspergillus species, Aspergillus tanneri NIH 1004.</title>
        <authorList>
            <person name="Mounaud S."/>
            <person name="Singh I."/>
            <person name="Joardar V."/>
            <person name="Pakala S."/>
            <person name="Pakala S."/>
            <person name="Venepally P."/>
            <person name="Chung J.K."/>
            <person name="Losada L."/>
            <person name="Nierman W.C."/>
        </authorList>
    </citation>
    <scope>NUCLEOTIDE SEQUENCE [LARGE SCALE GENOMIC DNA]</scope>
    <source>
        <strain evidence="7 10">NIH1004</strain>
    </source>
</reference>
<evidence type="ECO:0000313" key="8">
    <source>
        <dbReference type="EMBL" id="THD00358.1"/>
    </source>
</evidence>
<feature type="transmembrane region" description="Helical" evidence="5">
    <location>
        <begin position="360"/>
        <end position="382"/>
    </location>
</feature>
<dbReference type="VEuPathDB" id="FungiDB:EYZ11_000251"/>
<dbReference type="PANTHER" id="PTHR23502">
    <property type="entry name" value="MAJOR FACILITATOR SUPERFAMILY"/>
    <property type="match status" value="1"/>
</dbReference>
<feature type="transmembrane region" description="Helical" evidence="5">
    <location>
        <begin position="218"/>
        <end position="245"/>
    </location>
</feature>
<accession>A0A4S3JY07</accession>
<comment type="caution">
    <text evidence="8">The sequence shown here is derived from an EMBL/GenBank/DDBJ whole genome shotgun (WGS) entry which is preliminary data.</text>
</comment>
<sequence>MTALAASLSSSAYAGVSGQLGEQFNVGSEVVVLGISLFVLGFAAGPFFFAPVSELYGRQIVVIGSYSGLAIFNGAAAASQNIWTLIILRFFAGVCGSSTLTNSVGQVADIFEADLRGLAMSLLVLAPFVGPALGPIIGGYIGEAGGWRWVQGFMGLFTAWAGALAALVTPETYAPVLLKQRARVLSRLTGLVYRSKLEVEQGQITLAQTLRTAIIRPWVLLILEPIVLFLSLWIAIVYGMLYMFFASFPIVYQEIRGWSPGPGGLAFVGVAVGMVVGVLYAIPENLRYNRKAKTVDFMPPEERLWPALVGAPLIPASMFWFAWTNSPNLSAAISIASGVPFGFGMVSIYLSIANYLVDGYLIYAASALAANALLRSIFGAVFPLFTDPMYHNLGIHWASCIPAFLALACVPLPYLLFLYGARIRKRCKYAAEAERVRLAVTSRR</sequence>
<keyword evidence="2 5" id="KW-0812">Transmembrane</keyword>
<organism evidence="8 9">
    <name type="scientific">Aspergillus tanneri</name>
    <dbReference type="NCBI Taxonomy" id="1220188"/>
    <lineage>
        <taxon>Eukaryota</taxon>
        <taxon>Fungi</taxon>
        <taxon>Dikarya</taxon>
        <taxon>Ascomycota</taxon>
        <taxon>Pezizomycotina</taxon>
        <taxon>Eurotiomycetes</taxon>
        <taxon>Eurotiomycetidae</taxon>
        <taxon>Eurotiales</taxon>
        <taxon>Aspergillaceae</taxon>
        <taxon>Aspergillus</taxon>
        <taxon>Aspergillus subgen. Circumdati</taxon>
    </lineage>
</organism>
<dbReference type="AlphaFoldDB" id="A0A4S3JY07"/>
<dbReference type="InterPro" id="IPR036259">
    <property type="entry name" value="MFS_trans_sf"/>
</dbReference>
<dbReference type="STRING" id="1220188.A0A4S3JY07"/>
<protein>
    <recommendedName>
        <fullName evidence="6">Major facilitator superfamily (MFS) profile domain-containing protein</fullName>
    </recommendedName>
</protein>
<dbReference type="EMBL" id="QUQM01000004">
    <property type="protein sequence ID" value="KAA8647779.1"/>
    <property type="molecule type" value="Genomic_DNA"/>
</dbReference>
<feature type="transmembrane region" description="Helical" evidence="5">
    <location>
        <begin position="30"/>
        <end position="49"/>
    </location>
</feature>
<keyword evidence="9" id="KW-1185">Reference proteome</keyword>
<dbReference type="Proteomes" id="UP000324241">
    <property type="component" value="Unassembled WGS sequence"/>
</dbReference>
<evidence type="ECO:0000259" key="6">
    <source>
        <dbReference type="PROSITE" id="PS50850"/>
    </source>
</evidence>
<comment type="subcellular location">
    <subcellularLocation>
        <location evidence="1">Membrane</location>
        <topology evidence="1">Multi-pass membrane protein</topology>
    </subcellularLocation>
</comment>
<proteinExistence type="predicted"/>
<dbReference type="SUPFAM" id="SSF103473">
    <property type="entry name" value="MFS general substrate transporter"/>
    <property type="match status" value="1"/>
</dbReference>
<evidence type="ECO:0000313" key="7">
    <source>
        <dbReference type="EMBL" id="KAA8647779.1"/>
    </source>
</evidence>
<dbReference type="EMBL" id="SOSA01000003">
    <property type="protein sequence ID" value="THD00358.1"/>
    <property type="molecule type" value="Genomic_DNA"/>
</dbReference>
<dbReference type="Pfam" id="PF07690">
    <property type="entry name" value="MFS_1"/>
    <property type="match status" value="1"/>
</dbReference>
<dbReference type="Proteomes" id="UP000308092">
    <property type="component" value="Unassembled WGS sequence"/>
</dbReference>
<dbReference type="FunFam" id="1.20.1250.20:FF:000011">
    <property type="entry name" value="MFS multidrug transporter, putative"/>
    <property type="match status" value="1"/>
</dbReference>
<feature type="transmembrane region" description="Helical" evidence="5">
    <location>
        <begin position="56"/>
        <end position="76"/>
    </location>
</feature>
<dbReference type="Gene3D" id="1.20.1250.20">
    <property type="entry name" value="MFS general substrate transporter like domains"/>
    <property type="match status" value="1"/>
</dbReference>
<dbReference type="PANTHER" id="PTHR23502:SF158">
    <property type="entry name" value="MULTIDRUG TRANSPORTER, PUTATIVE (AFU_ORTHOLOGUE AFUA_3G01890)-RELATED"/>
    <property type="match status" value="1"/>
</dbReference>
<dbReference type="PROSITE" id="PS50850">
    <property type="entry name" value="MFS"/>
    <property type="match status" value="1"/>
</dbReference>
<keyword evidence="4 5" id="KW-0472">Membrane</keyword>
<evidence type="ECO:0000256" key="4">
    <source>
        <dbReference type="ARBA" id="ARBA00023136"/>
    </source>
</evidence>
<feature type="transmembrane region" description="Helical" evidence="5">
    <location>
        <begin position="329"/>
        <end position="353"/>
    </location>
</feature>
<feature type="transmembrane region" description="Helical" evidence="5">
    <location>
        <begin position="82"/>
        <end position="105"/>
    </location>
</feature>